<evidence type="ECO:0000256" key="1">
    <source>
        <dbReference type="ARBA" id="ARBA00004370"/>
    </source>
</evidence>
<evidence type="ECO:0000256" key="3">
    <source>
        <dbReference type="ARBA" id="ARBA00022692"/>
    </source>
</evidence>
<feature type="transmembrane region" description="Helical" evidence="7">
    <location>
        <begin position="75"/>
        <end position="94"/>
    </location>
</feature>
<evidence type="ECO:0000256" key="7">
    <source>
        <dbReference type="SAM" id="Phobius"/>
    </source>
</evidence>
<evidence type="ECO:0000313" key="8">
    <source>
        <dbReference type="EMBL" id="GFO01035.1"/>
    </source>
</evidence>
<dbReference type="PANTHER" id="PTHR14948:SF25">
    <property type="entry name" value="DUF4190 DOMAIN-CONTAINING PROTEIN"/>
    <property type="match status" value="1"/>
</dbReference>
<comment type="subcellular location">
    <subcellularLocation>
        <location evidence="1">Membrane</location>
    </subcellularLocation>
</comment>
<feature type="transmembrane region" description="Helical" evidence="7">
    <location>
        <begin position="121"/>
        <end position="148"/>
    </location>
</feature>
<reference evidence="8 9" key="1">
    <citation type="journal article" date="2021" name="Elife">
        <title>Chloroplast acquisition without the gene transfer in kleptoplastic sea slugs, Plakobranchus ocellatus.</title>
        <authorList>
            <person name="Maeda T."/>
            <person name="Takahashi S."/>
            <person name="Yoshida T."/>
            <person name="Shimamura S."/>
            <person name="Takaki Y."/>
            <person name="Nagai Y."/>
            <person name="Toyoda A."/>
            <person name="Suzuki Y."/>
            <person name="Arimoto A."/>
            <person name="Ishii H."/>
            <person name="Satoh N."/>
            <person name="Nishiyama T."/>
            <person name="Hasebe M."/>
            <person name="Maruyama T."/>
            <person name="Minagawa J."/>
            <person name="Obokata J."/>
            <person name="Shigenobu S."/>
        </authorList>
    </citation>
    <scope>NUCLEOTIDE SEQUENCE [LARGE SCALE GENOMIC DNA]</scope>
</reference>
<evidence type="ECO:0000256" key="6">
    <source>
        <dbReference type="SAM" id="MobiDB-lite"/>
    </source>
</evidence>
<feature type="region of interest" description="Disordered" evidence="6">
    <location>
        <begin position="1"/>
        <end position="41"/>
    </location>
</feature>
<comment type="similarity">
    <text evidence="2">Belongs to the CD225/Dispanin family.</text>
</comment>
<proteinExistence type="inferred from homology"/>
<dbReference type="AlphaFoldDB" id="A0AAV4A281"/>
<dbReference type="InterPro" id="IPR051423">
    <property type="entry name" value="CD225/Dispanin"/>
</dbReference>
<evidence type="ECO:0000256" key="4">
    <source>
        <dbReference type="ARBA" id="ARBA00022989"/>
    </source>
</evidence>
<keyword evidence="4 7" id="KW-1133">Transmembrane helix</keyword>
<evidence type="ECO:0000256" key="2">
    <source>
        <dbReference type="ARBA" id="ARBA00006843"/>
    </source>
</evidence>
<dbReference type="Pfam" id="PF04505">
    <property type="entry name" value="CD225"/>
    <property type="match status" value="1"/>
</dbReference>
<evidence type="ECO:0000313" key="9">
    <source>
        <dbReference type="Proteomes" id="UP000735302"/>
    </source>
</evidence>
<dbReference type="EMBL" id="BLXT01003184">
    <property type="protein sequence ID" value="GFO01035.1"/>
    <property type="molecule type" value="Genomic_DNA"/>
</dbReference>
<dbReference type="Proteomes" id="UP000735302">
    <property type="component" value="Unassembled WGS sequence"/>
</dbReference>
<gene>
    <name evidence="8" type="ORF">PoB_002754000</name>
</gene>
<accession>A0AAV4A281</accession>
<feature type="compositionally biased region" description="Low complexity" evidence="6">
    <location>
        <begin position="18"/>
        <end position="41"/>
    </location>
</feature>
<sequence>MDTSYILKDEQPPPYDDPAANAQLQQPYPQQPQPHAQYGYGYGHPVQQQQTNQNTVVVMSQPTPQPAPVYVQDNMVISIVSIFFCCLCGIIATVQASDSRNALRRGDISSAQRLSRTARKWAITGIVVGCILAGLTIVFPIIGALIAASSSTNDDY</sequence>
<keyword evidence="9" id="KW-1185">Reference proteome</keyword>
<comment type="caution">
    <text evidence="8">The sequence shown here is derived from an EMBL/GenBank/DDBJ whole genome shotgun (WGS) entry which is preliminary data.</text>
</comment>
<evidence type="ECO:0000256" key="5">
    <source>
        <dbReference type="ARBA" id="ARBA00023136"/>
    </source>
</evidence>
<keyword evidence="3 7" id="KW-0812">Transmembrane</keyword>
<dbReference type="GO" id="GO:0016020">
    <property type="term" value="C:membrane"/>
    <property type="evidence" value="ECO:0007669"/>
    <property type="project" value="UniProtKB-SubCell"/>
</dbReference>
<keyword evidence="5 7" id="KW-0472">Membrane</keyword>
<name>A0AAV4A281_9GAST</name>
<dbReference type="InterPro" id="IPR007593">
    <property type="entry name" value="CD225/Dispanin_fam"/>
</dbReference>
<protein>
    <submittedName>
        <fullName evidence="8">Interferon-induced transmembrane protein</fullName>
    </submittedName>
</protein>
<dbReference type="PANTHER" id="PTHR14948">
    <property type="entry name" value="NG5"/>
    <property type="match status" value="1"/>
</dbReference>
<organism evidence="8 9">
    <name type="scientific">Plakobranchus ocellatus</name>
    <dbReference type="NCBI Taxonomy" id="259542"/>
    <lineage>
        <taxon>Eukaryota</taxon>
        <taxon>Metazoa</taxon>
        <taxon>Spiralia</taxon>
        <taxon>Lophotrochozoa</taxon>
        <taxon>Mollusca</taxon>
        <taxon>Gastropoda</taxon>
        <taxon>Heterobranchia</taxon>
        <taxon>Euthyneura</taxon>
        <taxon>Panpulmonata</taxon>
        <taxon>Sacoglossa</taxon>
        <taxon>Placobranchoidea</taxon>
        <taxon>Plakobranchidae</taxon>
        <taxon>Plakobranchus</taxon>
    </lineage>
</organism>